<evidence type="ECO:0000313" key="1">
    <source>
        <dbReference type="EMBL" id="MEG9475224.1"/>
    </source>
</evidence>
<dbReference type="EMBL" id="JBAJJM010000004">
    <property type="protein sequence ID" value="MEG9475224.1"/>
    <property type="molecule type" value="Genomic_DNA"/>
</dbReference>
<gene>
    <name evidence="1" type="ORF">V6W77_02920</name>
</gene>
<name>A0ABU7ZD72_9PAST</name>
<dbReference type="Proteomes" id="UP001432017">
    <property type="component" value="Unassembled WGS sequence"/>
</dbReference>
<proteinExistence type="predicted"/>
<reference evidence="1" key="1">
    <citation type="submission" date="2023-12" db="EMBL/GenBank/DDBJ databases">
        <title>Mannheima indologenes sp. nov. proposed for Clade V organisms of Mannheimia.</title>
        <authorList>
            <person name="Christensen H."/>
        </authorList>
    </citation>
    <scope>NUCLEOTIDE SEQUENCE</scope>
    <source>
        <strain evidence="1">M14.4</strain>
    </source>
</reference>
<organism evidence="1 2">
    <name type="scientific">Mannheimia indoligenes</name>
    <dbReference type="NCBI Taxonomy" id="3103145"/>
    <lineage>
        <taxon>Bacteria</taxon>
        <taxon>Pseudomonadati</taxon>
        <taxon>Pseudomonadota</taxon>
        <taxon>Gammaproteobacteria</taxon>
        <taxon>Pasteurellales</taxon>
        <taxon>Pasteurellaceae</taxon>
        <taxon>Mannheimia</taxon>
    </lineage>
</organism>
<dbReference type="RefSeq" id="WP_334253730.1">
    <property type="nucleotide sequence ID" value="NZ_JBAJJM010000004.1"/>
</dbReference>
<sequence length="375" mass="43394">MKTVESTLIGKFVYLGGILYEITSGNIGVDTISLKNVMTGNYARHRNGDIENHCLSNDEIFLFDSSFYVEDSDDSVILYCSNVGLESHCIVDLDGRLSIIDKCICLEQSLSHSFRVLDSDSIPVKQHAFPQDEKLKVVVFGSSSSEVFDYIFGDNPDYFPFWASGWSTRGLKNTEKHIKPYRVYLENISSDSIILLHFGSVDIDFNLAFKAETSGFYHTDLFIKEMVDGILKFRKYLYDEFGISNIYAVFSAPTIELTPEYYKEYFRFNQLPVKMRSKMLWDFAITLASQMPVVNCLPDLVKSIDDPVCDNKYVRERPDHHIDFVKIQDVVYNKIKKVPNMLPRRYSKHIKLYEHLIYDVYDAVHLNKPRPRTCR</sequence>
<protein>
    <submittedName>
        <fullName evidence="1">Uncharacterized protein</fullName>
    </submittedName>
</protein>
<accession>A0ABU7ZD72</accession>
<keyword evidence="2" id="KW-1185">Reference proteome</keyword>
<comment type="caution">
    <text evidence="1">The sequence shown here is derived from an EMBL/GenBank/DDBJ whole genome shotgun (WGS) entry which is preliminary data.</text>
</comment>
<evidence type="ECO:0000313" key="2">
    <source>
        <dbReference type="Proteomes" id="UP001432017"/>
    </source>
</evidence>